<gene>
    <name evidence="3" type="ORF">JMA_28400</name>
</gene>
<comment type="similarity">
    <text evidence="1">Belongs to the ComF/GntX family.</text>
</comment>
<dbReference type="STRING" id="1508404.JMA_28400"/>
<dbReference type="InterPro" id="IPR000836">
    <property type="entry name" value="PRTase_dom"/>
</dbReference>
<sequence length="225" mass="25767">MRCLNCHARMFEEIGWSDLFLKRMEDPFCGECRATLVKIEGVKCEVCSRAMKEAGICGDCEIWLKHPEYKDVLTSNQSIYQYNPALKDLLKRFKYSGDYALAGCFQKELIELLKPYRKSFIITPLPVSDERLKERGFNQTEALLDCAKIKYEILLTRINTETSQAKKLKSERHKGDNPFKSIKELNGEKIILVDDLYTTGTTLRRVAQVLKQAGAGEVRSITVGR</sequence>
<dbReference type="Proteomes" id="UP000031449">
    <property type="component" value="Chromosome"/>
</dbReference>
<dbReference type="Pfam" id="PF00156">
    <property type="entry name" value="Pribosyltran"/>
    <property type="match status" value="1"/>
</dbReference>
<proteinExistence type="inferred from homology"/>
<dbReference type="KEGG" id="jeo:JMA_28400"/>
<dbReference type="EMBL" id="CP009416">
    <property type="protein sequence ID" value="AJD92157.1"/>
    <property type="molecule type" value="Genomic_DNA"/>
</dbReference>
<feature type="domain" description="Phosphoribosyltransferase" evidence="2">
    <location>
        <begin position="172"/>
        <end position="223"/>
    </location>
</feature>
<dbReference type="Gene3D" id="3.40.50.2020">
    <property type="match status" value="1"/>
</dbReference>
<name>A0A0B5ATW8_9BACL</name>
<organism evidence="3 4">
    <name type="scientific">Jeotgalibacillus malaysiensis</name>
    <dbReference type="NCBI Taxonomy" id="1508404"/>
    <lineage>
        <taxon>Bacteria</taxon>
        <taxon>Bacillati</taxon>
        <taxon>Bacillota</taxon>
        <taxon>Bacilli</taxon>
        <taxon>Bacillales</taxon>
        <taxon>Caryophanaceae</taxon>
        <taxon>Jeotgalibacillus</taxon>
    </lineage>
</organism>
<evidence type="ECO:0000259" key="2">
    <source>
        <dbReference type="Pfam" id="PF00156"/>
    </source>
</evidence>
<dbReference type="InterPro" id="IPR051910">
    <property type="entry name" value="ComF/GntX_DNA_util-trans"/>
</dbReference>
<evidence type="ECO:0000313" key="3">
    <source>
        <dbReference type="EMBL" id="AJD92157.1"/>
    </source>
</evidence>
<dbReference type="SUPFAM" id="SSF53271">
    <property type="entry name" value="PRTase-like"/>
    <property type="match status" value="1"/>
</dbReference>
<protein>
    <recommendedName>
        <fullName evidence="2">Phosphoribosyltransferase domain-containing protein</fullName>
    </recommendedName>
</protein>
<dbReference type="InterPro" id="IPR029057">
    <property type="entry name" value="PRTase-like"/>
</dbReference>
<dbReference type="CDD" id="cd06223">
    <property type="entry name" value="PRTases_typeI"/>
    <property type="match status" value="1"/>
</dbReference>
<accession>A0A0B5ATW8</accession>
<dbReference type="PANTHER" id="PTHR47505">
    <property type="entry name" value="DNA UTILIZATION PROTEIN YHGH"/>
    <property type="match status" value="1"/>
</dbReference>
<evidence type="ECO:0000256" key="1">
    <source>
        <dbReference type="ARBA" id="ARBA00008007"/>
    </source>
</evidence>
<dbReference type="BioCyc" id="JESP1508404:G14D9-12121-MONOMER"/>
<keyword evidence="4" id="KW-1185">Reference proteome</keyword>
<dbReference type="AlphaFoldDB" id="A0A0B5ATW8"/>
<dbReference type="PANTHER" id="PTHR47505:SF1">
    <property type="entry name" value="DNA UTILIZATION PROTEIN YHGH"/>
    <property type="match status" value="1"/>
</dbReference>
<reference evidence="3 4" key="1">
    <citation type="submission" date="2014-08" db="EMBL/GenBank/DDBJ databases">
        <title>Complete genome of a marine bacteria Jeotgalibacillus malaysiensis.</title>
        <authorList>
            <person name="Yaakop A.S."/>
            <person name="Chan K.-G."/>
            <person name="Goh K.M."/>
        </authorList>
    </citation>
    <scope>NUCLEOTIDE SEQUENCE [LARGE SCALE GENOMIC DNA]</scope>
    <source>
        <strain evidence="3 4">D5</strain>
    </source>
</reference>
<evidence type="ECO:0000313" key="4">
    <source>
        <dbReference type="Proteomes" id="UP000031449"/>
    </source>
</evidence>
<dbReference type="OrthoDB" id="9779910at2"/>
<dbReference type="HOGENOM" id="CLU_054549_4_0_9"/>